<feature type="transmembrane region" description="Helical" evidence="1">
    <location>
        <begin position="149"/>
        <end position="169"/>
    </location>
</feature>
<evidence type="ECO:0000259" key="2">
    <source>
        <dbReference type="PROSITE" id="PS50853"/>
    </source>
</evidence>
<dbReference type="Proteomes" id="UP000316609">
    <property type="component" value="Unassembled WGS sequence"/>
</dbReference>
<protein>
    <submittedName>
        <fullName evidence="3">Fibronectin type III domain-containing protein</fullName>
    </submittedName>
</protein>
<gene>
    <name evidence="3" type="ORF">E6K78_08260</name>
</gene>
<name>A0A538TNA4_UNCEI</name>
<dbReference type="PROSITE" id="PS50853">
    <property type="entry name" value="FN3"/>
    <property type="match status" value="1"/>
</dbReference>
<comment type="caution">
    <text evidence="3">The sequence shown here is derived from an EMBL/GenBank/DDBJ whole genome shotgun (WGS) entry which is preliminary data.</text>
</comment>
<dbReference type="AlphaFoldDB" id="A0A538TNA4"/>
<dbReference type="SUPFAM" id="SSF49265">
    <property type="entry name" value="Fibronectin type III"/>
    <property type="match status" value="1"/>
</dbReference>
<dbReference type="Pfam" id="PF20539">
    <property type="entry name" value="DUF6754"/>
    <property type="match status" value="1"/>
</dbReference>
<dbReference type="InterPro" id="IPR013783">
    <property type="entry name" value="Ig-like_fold"/>
</dbReference>
<dbReference type="EMBL" id="VBOY01000075">
    <property type="protein sequence ID" value="TMQ65107.1"/>
    <property type="molecule type" value="Genomic_DNA"/>
</dbReference>
<dbReference type="CDD" id="cd00063">
    <property type="entry name" value="FN3"/>
    <property type="match status" value="1"/>
</dbReference>
<evidence type="ECO:0000313" key="3">
    <source>
        <dbReference type="EMBL" id="TMQ65107.1"/>
    </source>
</evidence>
<evidence type="ECO:0000313" key="4">
    <source>
        <dbReference type="Proteomes" id="UP000316609"/>
    </source>
</evidence>
<dbReference type="InterPro" id="IPR003961">
    <property type="entry name" value="FN3_dom"/>
</dbReference>
<dbReference type="InterPro" id="IPR046642">
    <property type="entry name" value="DUF6754"/>
</dbReference>
<feature type="domain" description="Fibronectin type-III" evidence="2">
    <location>
        <begin position="42"/>
        <end position="143"/>
    </location>
</feature>
<sequence length="398" mass="42863">MPPLRARRLVWLAVVGLALSSLGARIARCQEPVVGGLPVPRPPSGLVVSDVPNDAGRTLDLVWKLSPDDLPGQHVVTTYYLERSETPAGPWTRIDSVAAGTTTKSDQSVSRNVEYFYRVIAAGPGGVTPAGSITGPVRATSQWINQTRWSVLVGTILFFSFVLYYIASVQAGKKPFVRRIPGIDAIEEAIGRATEMGRPVLYVPGIQDINDIQTVAGLVILESVAKLTARYETPITVPVTYPIPFTIAEEMVKSGYLHAGRPERYDPNSVRFVSPEQFAYVAAVTGIMLRDRPAAHIFMGSFFAESLLLAETGFATGAIQVAGTANVHQLPFFVVACDYTLIGEELYAASAYLSGEPKLVGALKGTDLMKILIVVAVVVGCLLESAGRHGFTIWMATQ</sequence>
<accession>A0A538TNA4</accession>
<keyword evidence="1" id="KW-0812">Transmembrane</keyword>
<reference evidence="3 4" key="1">
    <citation type="journal article" date="2019" name="Nat. Microbiol.">
        <title>Mediterranean grassland soil C-N compound turnover is dependent on rainfall and depth, and is mediated by genomically divergent microorganisms.</title>
        <authorList>
            <person name="Diamond S."/>
            <person name="Andeer P.F."/>
            <person name="Li Z."/>
            <person name="Crits-Christoph A."/>
            <person name="Burstein D."/>
            <person name="Anantharaman K."/>
            <person name="Lane K.R."/>
            <person name="Thomas B.C."/>
            <person name="Pan C."/>
            <person name="Northen T.R."/>
            <person name="Banfield J.F."/>
        </authorList>
    </citation>
    <scope>NUCLEOTIDE SEQUENCE [LARGE SCALE GENOMIC DNA]</scope>
    <source>
        <strain evidence="3">WS_8</strain>
    </source>
</reference>
<organism evidence="3 4">
    <name type="scientific">Eiseniibacteriota bacterium</name>
    <dbReference type="NCBI Taxonomy" id="2212470"/>
    <lineage>
        <taxon>Bacteria</taxon>
        <taxon>Candidatus Eiseniibacteriota</taxon>
    </lineage>
</organism>
<proteinExistence type="predicted"/>
<evidence type="ECO:0000256" key="1">
    <source>
        <dbReference type="SAM" id="Phobius"/>
    </source>
</evidence>
<dbReference type="Gene3D" id="2.60.40.10">
    <property type="entry name" value="Immunoglobulins"/>
    <property type="match status" value="1"/>
</dbReference>
<keyword evidence="1" id="KW-0472">Membrane</keyword>
<dbReference type="InterPro" id="IPR036116">
    <property type="entry name" value="FN3_sf"/>
</dbReference>
<keyword evidence="1" id="KW-1133">Transmembrane helix</keyword>